<gene>
    <name evidence="3" type="ORF">Rmf_46150</name>
</gene>
<evidence type="ECO:0000313" key="3">
    <source>
        <dbReference type="EMBL" id="BDG74686.1"/>
    </source>
</evidence>
<reference evidence="3 4" key="1">
    <citation type="journal article" date="2016" name="Microbes Environ.">
        <title>Phylogenetically diverse aerobic anoxygenic phototrophic bacteria isolated from epilithic biofilms in Tama river, Japan.</title>
        <authorList>
            <person name="Hirose S."/>
            <person name="Matsuura K."/>
            <person name="Haruta S."/>
        </authorList>
    </citation>
    <scope>NUCLEOTIDE SEQUENCE [LARGE SCALE GENOMIC DNA]</scope>
    <source>
        <strain evidence="3 4">S08</strain>
    </source>
</reference>
<evidence type="ECO:0008006" key="5">
    <source>
        <dbReference type="Google" id="ProtNLM"/>
    </source>
</evidence>
<keyword evidence="2" id="KW-0732">Signal</keyword>
<dbReference type="EMBL" id="AP025637">
    <property type="protein sequence ID" value="BDG74686.1"/>
    <property type="molecule type" value="Genomic_DNA"/>
</dbReference>
<sequence length="210" mass="21544">MALPRRAALGALLATAACAGPEEPPPAPAGPPSYSHLTPLRLAVGRIEIQPATDAAATRVMPPAPLVPADVVRIMAQERLSAAGGPGLARFSTQIATLTREPSAGGGVFTAATERLTCTMRCRIEIRAEDGSPAGFAEAEVRRASVRPAGSPAERARAAEEIVRAAGNDLNVEFEFQLRRNLRAALAPAPGATPAAPPPAAPSEPASIDL</sequence>
<accession>A0ABN6P7L5</accession>
<name>A0ABN6P7L5_9PROT</name>
<evidence type="ECO:0000256" key="2">
    <source>
        <dbReference type="SAM" id="SignalP"/>
    </source>
</evidence>
<protein>
    <recommendedName>
        <fullName evidence="5">Lipoprotein</fullName>
    </recommendedName>
</protein>
<feature type="region of interest" description="Disordered" evidence="1">
    <location>
        <begin position="188"/>
        <end position="210"/>
    </location>
</feature>
<evidence type="ECO:0000256" key="1">
    <source>
        <dbReference type="SAM" id="MobiDB-lite"/>
    </source>
</evidence>
<dbReference type="Proteomes" id="UP000831327">
    <property type="component" value="Chromosome"/>
</dbReference>
<proteinExistence type="predicted"/>
<dbReference type="PROSITE" id="PS51257">
    <property type="entry name" value="PROKAR_LIPOPROTEIN"/>
    <property type="match status" value="1"/>
</dbReference>
<keyword evidence="4" id="KW-1185">Reference proteome</keyword>
<organism evidence="3 4">
    <name type="scientific">Roseomonas fluvialis</name>
    <dbReference type="NCBI Taxonomy" id="1750527"/>
    <lineage>
        <taxon>Bacteria</taxon>
        <taxon>Pseudomonadati</taxon>
        <taxon>Pseudomonadota</taxon>
        <taxon>Alphaproteobacteria</taxon>
        <taxon>Acetobacterales</taxon>
        <taxon>Roseomonadaceae</taxon>
        <taxon>Roseomonas</taxon>
    </lineage>
</organism>
<feature type="chain" id="PRO_5046726261" description="Lipoprotein" evidence="2">
    <location>
        <begin position="20"/>
        <end position="210"/>
    </location>
</feature>
<feature type="signal peptide" evidence="2">
    <location>
        <begin position="1"/>
        <end position="19"/>
    </location>
</feature>
<evidence type="ECO:0000313" key="4">
    <source>
        <dbReference type="Proteomes" id="UP000831327"/>
    </source>
</evidence>
<dbReference type="RefSeq" id="WP_244408848.1">
    <property type="nucleotide sequence ID" value="NZ_AP025637.1"/>
</dbReference>